<evidence type="ECO:0008006" key="3">
    <source>
        <dbReference type="Google" id="ProtNLM"/>
    </source>
</evidence>
<evidence type="ECO:0000313" key="2">
    <source>
        <dbReference type="Proteomes" id="UP000530424"/>
    </source>
</evidence>
<proteinExistence type="predicted"/>
<keyword evidence="2" id="KW-1185">Reference proteome</keyword>
<dbReference type="RefSeq" id="WP_179668895.1">
    <property type="nucleotide sequence ID" value="NZ_JACCFP010000001.1"/>
</dbReference>
<dbReference type="AlphaFoldDB" id="A0A853C5J6"/>
<evidence type="ECO:0000313" key="1">
    <source>
        <dbReference type="EMBL" id="NYJ02537.1"/>
    </source>
</evidence>
<accession>A0A853C5J6</accession>
<name>A0A853C5J6_9ACTN</name>
<sequence length="107" mass="11661">MSYEVQCQTLRTHAQLWNGHADDASAARTTIDPAIGDGDAFGWLAGLNQVSDYYNTWTNAMGVALDDAEKCCRYLNAALVSTANDYDDSDQTVATEMATLDRMIEAS</sequence>
<dbReference type="Proteomes" id="UP000530424">
    <property type="component" value="Unassembled WGS sequence"/>
</dbReference>
<protein>
    <recommendedName>
        <fullName evidence="3">Excreted virulence factor EspC, type VII ESX diderm</fullName>
    </recommendedName>
</protein>
<reference evidence="1 2" key="1">
    <citation type="submission" date="2020-07" db="EMBL/GenBank/DDBJ databases">
        <title>Sequencing the genomes of 1000 actinobacteria strains.</title>
        <authorList>
            <person name="Klenk H.-P."/>
        </authorList>
    </citation>
    <scope>NUCLEOTIDE SEQUENCE [LARGE SCALE GENOMIC DNA]</scope>
    <source>
        <strain evidence="1 2">DSM 103833</strain>
    </source>
</reference>
<organism evidence="1 2">
    <name type="scientific">Nocardioides thalensis</name>
    <dbReference type="NCBI Taxonomy" id="1914755"/>
    <lineage>
        <taxon>Bacteria</taxon>
        <taxon>Bacillati</taxon>
        <taxon>Actinomycetota</taxon>
        <taxon>Actinomycetes</taxon>
        <taxon>Propionibacteriales</taxon>
        <taxon>Nocardioidaceae</taxon>
        <taxon>Nocardioides</taxon>
    </lineage>
</organism>
<comment type="caution">
    <text evidence="1">The sequence shown here is derived from an EMBL/GenBank/DDBJ whole genome shotgun (WGS) entry which is preliminary data.</text>
</comment>
<gene>
    <name evidence="1" type="ORF">HNR19_003235</name>
</gene>
<dbReference type="EMBL" id="JACCFP010000001">
    <property type="protein sequence ID" value="NYJ02537.1"/>
    <property type="molecule type" value="Genomic_DNA"/>
</dbReference>